<feature type="region of interest" description="Disordered" evidence="4">
    <location>
        <begin position="1189"/>
        <end position="1219"/>
    </location>
</feature>
<feature type="domain" description="Ubiquitin-like protease family profile" evidence="5">
    <location>
        <begin position="1302"/>
        <end position="1491"/>
    </location>
</feature>
<dbReference type="Gene3D" id="3.40.395.10">
    <property type="entry name" value="Adenoviral Proteinase, Chain A"/>
    <property type="match status" value="1"/>
</dbReference>
<proteinExistence type="predicted"/>
<keyword evidence="1" id="KW-0645">Protease</keyword>
<feature type="compositionally biased region" description="Low complexity" evidence="4">
    <location>
        <begin position="1207"/>
        <end position="1218"/>
    </location>
</feature>
<dbReference type="EMBL" id="CP062229">
    <property type="protein sequence ID" value="UVC15536.1"/>
    <property type="molecule type" value="Genomic_DNA"/>
</dbReference>
<keyword evidence="3" id="KW-0788">Thiol protease</keyword>
<evidence type="ECO:0000256" key="2">
    <source>
        <dbReference type="ARBA" id="ARBA00022801"/>
    </source>
</evidence>
<feature type="compositionally biased region" description="Low complexity" evidence="4">
    <location>
        <begin position="16"/>
        <end position="32"/>
    </location>
</feature>
<evidence type="ECO:0000313" key="6">
    <source>
        <dbReference type="EMBL" id="UVC15536.1"/>
    </source>
</evidence>
<keyword evidence="2" id="KW-0378">Hydrolase</keyword>
<feature type="compositionally biased region" description="Basic and acidic residues" evidence="4">
    <location>
        <begin position="1523"/>
        <end position="1536"/>
    </location>
</feature>
<feature type="region of interest" description="Disordered" evidence="4">
    <location>
        <begin position="788"/>
        <end position="811"/>
    </location>
</feature>
<feature type="region of interest" description="Disordered" evidence="4">
    <location>
        <begin position="1271"/>
        <end position="1297"/>
    </location>
</feature>
<feature type="compositionally biased region" description="Polar residues" evidence="4">
    <location>
        <begin position="1"/>
        <end position="15"/>
    </location>
</feature>
<gene>
    <name evidence="6" type="ORF">IHQ72_34820</name>
</gene>
<dbReference type="PANTHER" id="PTHR46468">
    <property type="entry name" value="SENTRIN-SPECIFIC PROTEASE 8"/>
    <property type="match status" value="1"/>
</dbReference>
<dbReference type="InterPro" id="IPR003653">
    <property type="entry name" value="Peptidase_C48_C"/>
</dbReference>
<dbReference type="Proteomes" id="UP001058098">
    <property type="component" value="Chromosome"/>
</dbReference>
<dbReference type="RefSeq" id="WP_258120440.1">
    <property type="nucleotide sequence ID" value="NZ_CP062229.1"/>
</dbReference>
<evidence type="ECO:0000259" key="5">
    <source>
        <dbReference type="PROSITE" id="PS50600"/>
    </source>
</evidence>
<evidence type="ECO:0000256" key="4">
    <source>
        <dbReference type="SAM" id="MobiDB-lite"/>
    </source>
</evidence>
<accession>A0ABY5QXV9</accession>
<evidence type="ECO:0000256" key="3">
    <source>
        <dbReference type="ARBA" id="ARBA00022807"/>
    </source>
</evidence>
<feature type="region of interest" description="Disordered" evidence="4">
    <location>
        <begin position="963"/>
        <end position="1000"/>
    </location>
</feature>
<dbReference type="InterPro" id="IPR044613">
    <property type="entry name" value="Nep1/2-like"/>
</dbReference>
<evidence type="ECO:0000313" key="7">
    <source>
        <dbReference type="Proteomes" id="UP001058098"/>
    </source>
</evidence>
<dbReference type="InterPro" id="IPR038765">
    <property type="entry name" value="Papain-like_cys_pep_sf"/>
</dbReference>
<feature type="region of interest" description="Disordered" evidence="4">
    <location>
        <begin position="1579"/>
        <end position="1614"/>
    </location>
</feature>
<sequence length="1614" mass="174217">MDLTSTKRVRGQSNRAGLQGSSPAAPSAGTAAFERQLSEIANSGGGGGAMPAGSAPQPSQSSRLLKRLSKLPLHPEDPPLILGHLQTSHSTGGVVPIAGRAKLSPYPQDAALIKEYRNAARTPSGRRNATALRSFSDYLRQNNKKGIVGRLSDDAFDVDVKVYKEDADDRCISAALAHLRESDAGAKAMELERHTPVPDPKDAAPMELRRGGEAIAQHSASQEAGSWPKELPAAAHDQDVLLGLMDEQGLSSSAPQPSQSSRLLRRLSKLPLYPEDTSLILGLEEALIKGNATEPTAKNSVRSLLSFGQWLFEKKKDPIKDRLDQESLTEDALTFIGERDPARILTAINHLRTSQSMGGVVPIAGRAKLSPYPQDAALIKEYRDKINENGHKAAIQTGKRNSAALRSFSDYLRQHNKKGIVGRLSGEALDGDVKVYKEDAYGNRSIGSALTHLRKSDAGAKAMELERHTPAPDPEGAALMEPRRGGEAIAQHSASQEGGSWPKELPAAAHDQDALLGLMDEQGLSSSAPQPAKSARLGRNQPLYPEDTSLILGLEKALIKGKASEHTVNDYVRSVRSFGRWLFANNKDPIKDRLDHGSLTEDAREFLGKRNPKTLLPAIAHLRTSQSTEGVVLIAGRAELTPHPEDAALIAALIKEYRDKAAIQTGKRNATALRSFSDYLRQNNKKGIAGRLSGKALAEDVKAYKKDAGGDSKIGSALIFLRNSDAGTKAMELERHIPPVLDPEDAALMEPRRVGEAIAQHSAWQEAGGWPKEPPAADHDQHVPLELIDQPGLSPSAPQPAQSTRLGRKQQRLYPQDASLILGLEEALIKNNAAEFTVKNNVRILRNFGSWLFENKKTSIVARLNRKSLSDDGVVFEFIGEGDPRKLVTAIGHLRTLRSTGVAGRAKLNRPTQNVTLINSEGAAPMESRRVGDAAAQHGASHQAGNWAQELPAKAHDQEVLLGPMDQPGLSSSLEPAAHHDQAPDPGVSNHQRSPDELMGAPAWSNLLPSEEVLIEDELDTAELRPAKRQRILDDLQGLAAERQLSEIANSGGRLLSPAATHQLGASPWEARPMMQGSGYEDAAAPHAIATSVGDAAAQQGPVSWPSVGAEGYGQDLMVEDGPPWSGVPPEQAQDIVQAGWQEAARSTSTLSLQMPLNFDWSMWPTSEPAPVHYVRARSETYGDFEAAVDPNPPGPVPGHHQDARQPGSPLALSPLPDSSDEEAMAWLSQELERRQMLRDTEWQSMMQGTGSAAVPGAGEPNEVQLIHHPRPRPMGEVAPAAPARASQPASPATASLPGTYRGLPVVDVTTLTTSSSDAQIGAFGPTASSKVANGSVLGATEWLSDAHIQRDYHLLEGQLQGIDPELAARTRLVDPSVSHLLRHAGSNTAQHTLQSIYNQSTAPADFLFLPVNNGTPTNPGTHWSLLLVDRREPEIPVAYHYDSRQREGYNDGPATQLAGLLNATLAPAPMARQPNDYDCGVFVLDGTWALVGRLVEGQRPDREPLPLDNLVADRQALQDRLSGRLPHEEEPRQLLDDEPASPPMMAFEPGELRQLLEDEPASPPMMAFDSAELWRLLDDEPASSSPRINSTRHARTDGVHQPTQAPWPPQRKT</sequence>
<feature type="compositionally biased region" description="Polar residues" evidence="4">
    <location>
        <begin position="1583"/>
        <end position="1592"/>
    </location>
</feature>
<name>A0ABY5QXV9_9HYPH</name>
<feature type="region of interest" description="Disordered" evidence="4">
    <location>
        <begin position="1523"/>
        <end position="1547"/>
    </location>
</feature>
<feature type="region of interest" description="Disordered" evidence="4">
    <location>
        <begin position="1"/>
        <end position="63"/>
    </location>
</feature>
<feature type="compositionally biased region" description="Low complexity" evidence="4">
    <location>
        <begin position="51"/>
        <end position="63"/>
    </location>
</feature>
<keyword evidence="7" id="KW-1185">Reference proteome</keyword>
<dbReference type="SUPFAM" id="SSF54001">
    <property type="entry name" value="Cysteine proteinases"/>
    <property type="match status" value="1"/>
</dbReference>
<feature type="compositionally biased region" description="Low complexity" evidence="4">
    <location>
        <begin position="1279"/>
        <end position="1297"/>
    </location>
</feature>
<evidence type="ECO:0000256" key="1">
    <source>
        <dbReference type="ARBA" id="ARBA00022670"/>
    </source>
</evidence>
<dbReference type="PROSITE" id="PS50600">
    <property type="entry name" value="ULP_PROTEASE"/>
    <property type="match status" value="1"/>
</dbReference>
<dbReference type="PANTHER" id="PTHR46468:SF1">
    <property type="entry name" value="SENTRIN-SPECIFIC PROTEASE 8"/>
    <property type="match status" value="1"/>
</dbReference>
<reference evidence="6" key="1">
    <citation type="submission" date="2020-09" db="EMBL/GenBank/DDBJ databases">
        <title>Rhizobia associated with sainfoin plants.</title>
        <authorList>
            <person name="Asharfi S."/>
            <person name="Kuzmanovic N."/>
            <person name="Bunk B."/>
            <person name="Sproeer C."/>
            <person name="Becker M."/>
            <person name="Thuenen T."/>
        </authorList>
    </citation>
    <scope>NUCLEOTIDE SEQUENCE</scope>
    <source>
        <strain evidence="6">OM4</strain>
    </source>
</reference>
<organism evidence="6 7">
    <name type="scientific">Mesorhizobium onobrychidis</name>
    <dbReference type="NCBI Taxonomy" id="2775404"/>
    <lineage>
        <taxon>Bacteria</taxon>
        <taxon>Pseudomonadati</taxon>
        <taxon>Pseudomonadota</taxon>
        <taxon>Alphaproteobacteria</taxon>
        <taxon>Hyphomicrobiales</taxon>
        <taxon>Phyllobacteriaceae</taxon>
        <taxon>Mesorhizobium</taxon>
    </lineage>
</organism>
<protein>
    <recommendedName>
        <fullName evidence="5">Ubiquitin-like protease family profile domain-containing protein</fullName>
    </recommendedName>
</protein>